<evidence type="ECO:0000256" key="6">
    <source>
        <dbReference type="ARBA" id="ARBA00022630"/>
    </source>
</evidence>
<evidence type="ECO:0000256" key="8">
    <source>
        <dbReference type="ARBA" id="ARBA00023002"/>
    </source>
</evidence>
<evidence type="ECO:0000256" key="14">
    <source>
        <dbReference type="PIRSR" id="PIRSR000350-2"/>
    </source>
</evidence>
<dbReference type="AlphaFoldDB" id="A0A0F7WTM7"/>
<evidence type="ECO:0000259" key="19">
    <source>
        <dbReference type="Pfam" id="PF07992"/>
    </source>
</evidence>
<evidence type="ECO:0000256" key="1">
    <source>
        <dbReference type="ARBA" id="ARBA00004496"/>
    </source>
</evidence>
<dbReference type="Gene3D" id="3.30.390.30">
    <property type="match status" value="1"/>
</dbReference>
<dbReference type="PANTHER" id="PTHR22912:SF217">
    <property type="entry name" value="DIHYDROLIPOYL DEHYDROGENASE"/>
    <property type="match status" value="1"/>
</dbReference>
<dbReference type="InterPro" id="IPR016156">
    <property type="entry name" value="FAD/NAD-linked_Rdtase_dimer_sf"/>
</dbReference>
<dbReference type="InterPro" id="IPR001100">
    <property type="entry name" value="Pyr_nuc-diS_OxRdtase"/>
</dbReference>
<comment type="subcellular location">
    <subcellularLocation>
        <location evidence="1">Cytoplasm</location>
    </subcellularLocation>
</comment>
<dbReference type="GO" id="GO:0004148">
    <property type="term" value="F:dihydrolipoyl dehydrogenase (NADH) activity"/>
    <property type="evidence" value="ECO:0007669"/>
    <property type="project" value="UniProtKB-EC"/>
</dbReference>
<comment type="similarity">
    <text evidence="2 17">Belongs to the class-I pyridine nucleotide-disulfide oxidoreductase family.</text>
</comment>
<evidence type="ECO:0000313" key="20">
    <source>
        <dbReference type="EMBL" id="CRI42956.1"/>
    </source>
</evidence>
<gene>
    <name evidence="20" type="primary">lpdA</name>
    <name evidence="20" type="ORF">BN1224_DC9_CA_00040</name>
</gene>
<feature type="binding site" evidence="15">
    <location>
        <position position="204"/>
    </location>
    <ligand>
        <name>NAD(+)</name>
        <dbReference type="ChEBI" id="CHEBI:57540"/>
    </ligand>
</feature>
<evidence type="ECO:0000256" key="4">
    <source>
        <dbReference type="ARBA" id="ARBA00016961"/>
    </source>
</evidence>
<keyword evidence="8 17" id="KW-0560">Oxidoreductase</keyword>
<dbReference type="NCBIfam" id="TIGR01350">
    <property type="entry name" value="lipoamide_DH"/>
    <property type="match status" value="1"/>
</dbReference>
<keyword evidence="6 17" id="KW-0285">Flavoprotein</keyword>
<evidence type="ECO:0000256" key="3">
    <source>
        <dbReference type="ARBA" id="ARBA00012608"/>
    </source>
</evidence>
<dbReference type="InterPro" id="IPR004099">
    <property type="entry name" value="Pyr_nucl-diS_OxRdtase_dimer"/>
</dbReference>
<keyword evidence="15" id="KW-0547">Nucleotide-binding</keyword>
<keyword evidence="5" id="KW-0963">Cytoplasm</keyword>
<dbReference type="PRINTS" id="PR00368">
    <property type="entry name" value="FADPNR"/>
</dbReference>
<dbReference type="EC" id="1.8.1.4" evidence="3 17"/>
<comment type="cofactor">
    <cofactor evidence="15 17">
        <name>FAD</name>
        <dbReference type="ChEBI" id="CHEBI:57692"/>
    </cofactor>
    <text evidence="15 17">Binds 1 FAD per subunit.</text>
</comment>
<dbReference type="FunFam" id="3.30.390.30:FF:000001">
    <property type="entry name" value="Dihydrolipoyl dehydrogenase"/>
    <property type="match status" value="1"/>
</dbReference>
<evidence type="ECO:0000256" key="2">
    <source>
        <dbReference type="ARBA" id="ARBA00007532"/>
    </source>
</evidence>
<feature type="binding site" evidence="15">
    <location>
        <position position="267"/>
    </location>
    <ligand>
        <name>NAD(+)</name>
        <dbReference type="ChEBI" id="CHEBI:57540"/>
    </ligand>
</feature>
<comment type="catalytic activity">
    <reaction evidence="12 17">
        <text>N(6)-[(R)-dihydrolipoyl]-L-lysyl-[protein] + NAD(+) = N(6)-[(R)-lipoyl]-L-lysyl-[protein] + NADH + H(+)</text>
        <dbReference type="Rhea" id="RHEA:15045"/>
        <dbReference type="Rhea" id="RHEA-COMP:10474"/>
        <dbReference type="Rhea" id="RHEA-COMP:10475"/>
        <dbReference type="ChEBI" id="CHEBI:15378"/>
        <dbReference type="ChEBI" id="CHEBI:57540"/>
        <dbReference type="ChEBI" id="CHEBI:57945"/>
        <dbReference type="ChEBI" id="CHEBI:83099"/>
        <dbReference type="ChEBI" id="CHEBI:83100"/>
        <dbReference type="EC" id="1.8.1.4"/>
    </reaction>
</comment>
<dbReference type="SUPFAM" id="SSF55424">
    <property type="entry name" value="FAD/NAD-linked reductases, dimerisation (C-terminal) domain"/>
    <property type="match status" value="1"/>
</dbReference>
<keyword evidence="7 15" id="KW-0274">FAD</keyword>
<dbReference type="Pfam" id="PF07992">
    <property type="entry name" value="Pyr_redox_2"/>
    <property type="match status" value="1"/>
</dbReference>
<dbReference type="PIRSF" id="PIRSF000350">
    <property type="entry name" value="Mercury_reductase_MerA"/>
    <property type="match status" value="1"/>
</dbReference>
<feature type="active site" description="Proton acceptor" evidence="14">
    <location>
        <position position="440"/>
    </location>
</feature>
<feature type="disulfide bond" description="Redox-active" evidence="16">
    <location>
        <begin position="46"/>
        <end position="51"/>
    </location>
</feature>
<dbReference type="PROSITE" id="PS00076">
    <property type="entry name" value="PYRIDINE_REDOX_1"/>
    <property type="match status" value="1"/>
</dbReference>
<dbReference type="InterPro" id="IPR023753">
    <property type="entry name" value="FAD/NAD-binding_dom"/>
</dbReference>
<reference evidence="20" key="1">
    <citation type="submission" date="2015-05" db="EMBL/GenBank/DDBJ databases">
        <authorList>
            <person name="Rattei Thomas"/>
        </authorList>
    </citation>
    <scope>NUCLEOTIDE SEQUENCE</scope>
    <source>
        <strain evidence="20">DC9</strain>
    </source>
</reference>
<keyword evidence="10" id="KW-1015">Disulfide bond</keyword>
<dbReference type="Gene3D" id="3.50.50.60">
    <property type="entry name" value="FAD/NAD(P)-binding domain"/>
    <property type="match status" value="2"/>
</dbReference>
<evidence type="ECO:0000256" key="10">
    <source>
        <dbReference type="ARBA" id="ARBA00023157"/>
    </source>
</evidence>
<dbReference type="EMBL" id="LN847057">
    <property type="protein sequence ID" value="CRI42956.1"/>
    <property type="molecule type" value="Genomic_DNA"/>
</dbReference>
<feature type="domain" description="Pyridine nucleotide-disulphide oxidoreductase dimerisation" evidence="18">
    <location>
        <begin position="342"/>
        <end position="449"/>
    </location>
</feature>
<evidence type="ECO:0000256" key="13">
    <source>
        <dbReference type="ARBA" id="ARBA00056335"/>
    </source>
</evidence>
<dbReference type="InterPro" id="IPR036188">
    <property type="entry name" value="FAD/NAD-bd_sf"/>
</dbReference>
<feature type="binding site" evidence="15">
    <location>
        <position position="118"/>
    </location>
    <ligand>
        <name>FAD</name>
        <dbReference type="ChEBI" id="CHEBI:57692"/>
    </ligand>
</feature>
<dbReference type="GO" id="GO:0050660">
    <property type="term" value="F:flavin adenine dinucleotide binding"/>
    <property type="evidence" value="ECO:0007669"/>
    <property type="project" value="InterPro"/>
</dbReference>
<feature type="binding site" evidence="15">
    <location>
        <position position="55"/>
    </location>
    <ligand>
        <name>FAD</name>
        <dbReference type="ChEBI" id="CHEBI:57692"/>
    </ligand>
</feature>
<dbReference type="GO" id="GO:0006103">
    <property type="term" value="P:2-oxoglutarate metabolic process"/>
    <property type="evidence" value="ECO:0007669"/>
    <property type="project" value="TreeGrafter"/>
</dbReference>
<dbReference type="PANTHER" id="PTHR22912">
    <property type="entry name" value="DISULFIDE OXIDOREDUCTASE"/>
    <property type="match status" value="1"/>
</dbReference>
<dbReference type="InterPro" id="IPR006258">
    <property type="entry name" value="Lipoamide_DH"/>
</dbReference>
<evidence type="ECO:0000256" key="16">
    <source>
        <dbReference type="PIRSR" id="PIRSR000350-4"/>
    </source>
</evidence>
<evidence type="ECO:0000256" key="9">
    <source>
        <dbReference type="ARBA" id="ARBA00023027"/>
    </source>
</evidence>
<dbReference type="InterPro" id="IPR012999">
    <property type="entry name" value="Pyr_OxRdtase_I_AS"/>
</dbReference>
<dbReference type="PRINTS" id="PR00411">
    <property type="entry name" value="PNDRDTASEI"/>
</dbReference>
<evidence type="ECO:0000259" key="18">
    <source>
        <dbReference type="Pfam" id="PF02852"/>
    </source>
</evidence>
<feature type="domain" description="FAD/NAD(P)-binding" evidence="19">
    <location>
        <begin position="9"/>
        <end position="323"/>
    </location>
</feature>
<organism evidence="20">
    <name type="scientific">Chlamydia pneumoniae</name>
    <name type="common">Chlamydophila pneumoniae</name>
    <dbReference type="NCBI Taxonomy" id="83558"/>
    <lineage>
        <taxon>Bacteria</taxon>
        <taxon>Pseudomonadati</taxon>
        <taxon>Chlamydiota</taxon>
        <taxon>Chlamydiia</taxon>
        <taxon>Chlamydiales</taxon>
        <taxon>Chlamydiaceae</taxon>
        <taxon>Chlamydia/Chlamydophila group</taxon>
        <taxon>Chlamydia</taxon>
    </lineage>
</organism>
<evidence type="ECO:0000256" key="17">
    <source>
        <dbReference type="RuleBase" id="RU003692"/>
    </source>
</evidence>
<dbReference type="GO" id="GO:0005737">
    <property type="term" value="C:cytoplasm"/>
    <property type="evidence" value="ECO:0007669"/>
    <property type="project" value="UniProtKB-SubCell"/>
</dbReference>
<accession>A0A0F7WTM7</accession>
<feature type="binding site" evidence="15">
    <location>
        <begin position="181"/>
        <end position="188"/>
    </location>
    <ligand>
        <name>NAD(+)</name>
        <dbReference type="ChEBI" id="CHEBI:57540"/>
    </ligand>
</feature>
<keyword evidence="9 15" id="KW-0520">NAD</keyword>
<feature type="binding site" evidence="15">
    <location>
        <begin position="145"/>
        <end position="147"/>
    </location>
    <ligand>
        <name>FAD</name>
        <dbReference type="ChEBI" id="CHEBI:57692"/>
    </ligand>
</feature>
<proteinExistence type="inferred from homology"/>
<feature type="binding site" evidence="15">
    <location>
        <position position="308"/>
    </location>
    <ligand>
        <name>FAD</name>
        <dbReference type="ChEBI" id="CHEBI:57692"/>
    </ligand>
</feature>
<name>A0A0F7WTM7_CHLPN</name>
<keyword evidence="11 17" id="KW-0676">Redox-active center</keyword>
<sequence length="465" mass="49598">MSENMTQEFDCVVIGAGPGGYVAAITAAQSKLRTALIEEDQAGGTCLNRGCIPSKALIAGANVVSHIKHAEQFGIHVDGYTIDYPAMAKRKNTVVQGIRQGLEGLIRSNKITVLKGTGSLVSSTEVKVIGQDTTIIKANHIILATGSEPRPFPGVPFSSRILSSTGILELEVLPKKLAIIGGGVIGCEFASLFHTLGVEITVIEALDHILAVNNKEVSQTVTNKFTKQGIRILTKASISAIEESQNQVRITVNDQVEEFDYVLVAIGRQFNTASIGLDNAGVIRDDRGVIPVDETMRTNVPNIYAIGDITGKWLLAHVASHQGVIAAKNISGHHEVMDYSAIPSVIFTHPEIAMVGLSLQEAEQQNLPAKLTKFPFKAIGKAVALGASDGFAAIVSHEITQQILGAYVIGPHASSLIGEMTLAIRNELTLPCIYETVHAHPTLSEVWAEGALLATNHPLHFPPKS</sequence>
<evidence type="ECO:0000256" key="12">
    <source>
        <dbReference type="ARBA" id="ARBA00049187"/>
    </source>
</evidence>
<dbReference type="SUPFAM" id="SSF51905">
    <property type="entry name" value="FAD/NAD(P)-binding domain"/>
    <property type="match status" value="1"/>
</dbReference>
<dbReference type="Pfam" id="PF02852">
    <property type="entry name" value="Pyr_redox_dim"/>
    <property type="match status" value="1"/>
</dbReference>
<dbReference type="InterPro" id="IPR050151">
    <property type="entry name" value="Class-I_Pyr_Nuc-Dis_Oxidored"/>
</dbReference>
<comment type="function">
    <text evidence="13">The branched-chain alpha-keto dehydrogenase complex catalyzes the overall conversion of alpha-keto acids to acyl-CoA and CO(2). It contains multiple copies of 3 enzymatic components: branched-chain alpha-keto acid decarboxylase (E1), lipoamide acyltransferase (E2) and lipoamide dehydrogenase (E3).</text>
</comment>
<evidence type="ECO:0000256" key="7">
    <source>
        <dbReference type="ARBA" id="ARBA00022827"/>
    </source>
</evidence>
<protein>
    <recommendedName>
        <fullName evidence="4 17">Dihydrolipoyl dehydrogenase</fullName>
        <ecNumber evidence="3 17">1.8.1.4</ecNumber>
    </recommendedName>
</protein>
<comment type="miscellaneous">
    <text evidence="17">The active site is a redox-active disulfide bond.</text>
</comment>
<evidence type="ECO:0000256" key="11">
    <source>
        <dbReference type="ARBA" id="ARBA00023284"/>
    </source>
</evidence>
<evidence type="ECO:0000256" key="5">
    <source>
        <dbReference type="ARBA" id="ARBA00022490"/>
    </source>
</evidence>
<evidence type="ECO:0000256" key="15">
    <source>
        <dbReference type="PIRSR" id="PIRSR000350-3"/>
    </source>
</evidence>